<feature type="compositionally biased region" description="Acidic residues" evidence="1">
    <location>
        <begin position="1"/>
        <end position="10"/>
    </location>
</feature>
<protein>
    <submittedName>
        <fullName evidence="2">Uncharacterized protein</fullName>
    </submittedName>
</protein>
<accession>A0A0L0S4C6</accession>
<dbReference type="EMBL" id="GG745331">
    <property type="protein sequence ID" value="KNE57300.1"/>
    <property type="molecule type" value="Genomic_DNA"/>
</dbReference>
<evidence type="ECO:0000313" key="3">
    <source>
        <dbReference type="Proteomes" id="UP000054350"/>
    </source>
</evidence>
<reference evidence="2 3" key="1">
    <citation type="submission" date="2009-11" db="EMBL/GenBank/DDBJ databases">
        <title>Annotation of Allomyces macrogynus ATCC 38327.</title>
        <authorList>
            <consortium name="The Broad Institute Genome Sequencing Platform"/>
            <person name="Russ C."/>
            <person name="Cuomo C."/>
            <person name="Burger G."/>
            <person name="Gray M.W."/>
            <person name="Holland P.W.H."/>
            <person name="King N."/>
            <person name="Lang F.B.F."/>
            <person name="Roger A.J."/>
            <person name="Ruiz-Trillo I."/>
            <person name="Young S.K."/>
            <person name="Zeng Q."/>
            <person name="Gargeya S."/>
            <person name="Fitzgerald M."/>
            <person name="Haas B."/>
            <person name="Abouelleil A."/>
            <person name="Alvarado L."/>
            <person name="Arachchi H.M."/>
            <person name="Berlin A."/>
            <person name="Chapman S.B."/>
            <person name="Gearin G."/>
            <person name="Goldberg J."/>
            <person name="Griggs A."/>
            <person name="Gujja S."/>
            <person name="Hansen M."/>
            <person name="Heiman D."/>
            <person name="Howarth C."/>
            <person name="Larimer J."/>
            <person name="Lui A."/>
            <person name="MacDonald P.J.P."/>
            <person name="McCowen C."/>
            <person name="Montmayeur A."/>
            <person name="Murphy C."/>
            <person name="Neiman D."/>
            <person name="Pearson M."/>
            <person name="Priest M."/>
            <person name="Roberts A."/>
            <person name="Saif S."/>
            <person name="Shea T."/>
            <person name="Sisk P."/>
            <person name="Stolte C."/>
            <person name="Sykes S."/>
            <person name="Wortman J."/>
            <person name="Nusbaum C."/>
            <person name="Birren B."/>
        </authorList>
    </citation>
    <scope>NUCLEOTIDE SEQUENCE [LARGE SCALE GENOMIC DNA]</scope>
    <source>
        <strain evidence="2 3">ATCC 38327</strain>
    </source>
</reference>
<name>A0A0L0S4C6_ALLM3</name>
<feature type="region of interest" description="Disordered" evidence="1">
    <location>
        <begin position="1"/>
        <end position="143"/>
    </location>
</feature>
<proteinExistence type="predicted"/>
<dbReference type="AlphaFoldDB" id="A0A0L0S4C6"/>
<keyword evidence="3" id="KW-1185">Reference proteome</keyword>
<dbReference type="OrthoDB" id="10536950at2759"/>
<feature type="region of interest" description="Disordered" evidence="1">
    <location>
        <begin position="177"/>
        <end position="198"/>
    </location>
</feature>
<feature type="compositionally biased region" description="Pro residues" evidence="1">
    <location>
        <begin position="230"/>
        <end position="255"/>
    </location>
</feature>
<gene>
    <name evidence="2" type="ORF">AMAG_03028</name>
</gene>
<feature type="compositionally biased region" description="Low complexity" evidence="1">
    <location>
        <begin position="213"/>
        <end position="223"/>
    </location>
</feature>
<sequence>MMTMDVEVEELPPAPVPAAPTSSSSSYSTPAAAATCLSSFPASGSVGWATPVPPPFQAPVTSSPAPWRIQSRAHANNHVDNDSDLGDDDDDMDDDPADHSGNSTYHHHWTRRRLLFPGTPTPPATRSTGPAPLPHTPTSSRRVKFAPVVRVHSGLSPPPYAPAVGLDDDMLAYGGDIDEPLDWRSTTPPLPPSSSPLHTIPLLSLEACFSMSPPRATPAGARRASVDTPSPSPTPWPWSHATPPPPPTGLPPPRARVPLVRTSPGSSGNALRQSKLTTYLATVKDRRTTPAQGGGGVVPPPRRINSSPPVLGVAKRALKRSPAASRGATAGASSRGSPSDRVGVERLARELQHGMRLTQ</sequence>
<feature type="compositionally biased region" description="Polar residues" evidence="1">
    <location>
        <begin position="263"/>
        <end position="280"/>
    </location>
</feature>
<evidence type="ECO:0000313" key="2">
    <source>
        <dbReference type="EMBL" id="KNE57300.1"/>
    </source>
</evidence>
<feature type="compositionally biased region" description="Low complexity" evidence="1">
    <location>
        <begin position="320"/>
        <end position="339"/>
    </location>
</feature>
<organism evidence="2 3">
    <name type="scientific">Allomyces macrogynus (strain ATCC 38327)</name>
    <name type="common">Allomyces javanicus var. macrogynus</name>
    <dbReference type="NCBI Taxonomy" id="578462"/>
    <lineage>
        <taxon>Eukaryota</taxon>
        <taxon>Fungi</taxon>
        <taxon>Fungi incertae sedis</taxon>
        <taxon>Blastocladiomycota</taxon>
        <taxon>Blastocladiomycetes</taxon>
        <taxon>Blastocladiales</taxon>
        <taxon>Blastocladiaceae</taxon>
        <taxon>Allomyces</taxon>
    </lineage>
</organism>
<feature type="compositionally biased region" description="Low complexity" evidence="1">
    <location>
        <begin position="19"/>
        <end position="35"/>
    </location>
</feature>
<dbReference type="Proteomes" id="UP000054350">
    <property type="component" value="Unassembled WGS sequence"/>
</dbReference>
<feature type="region of interest" description="Disordered" evidence="1">
    <location>
        <begin position="213"/>
        <end position="343"/>
    </location>
</feature>
<feature type="compositionally biased region" description="Basic residues" evidence="1">
    <location>
        <begin position="105"/>
        <end position="114"/>
    </location>
</feature>
<reference evidence="3" key="2">
    <citation type="submission" date="2009-11" db="EMBL/GenBank/DDBJ databases">
        <title>The Genome Sequence of Allomyces macrogynus strain ATCC 38327.</title>
        <authorList>
            <consortium name="The Broad Institute Genome Sequencing Platform"/>
            <person name="Russ C."/>
            <person name="Cuomo C."/>
            <person name="Shea T."/>
            <person name="Young S.K."/>
            <person name="Zeng Q."/>
            <person name="Koehrsen M."/>
            <person name="Haas B."/>
            <person name="Borodovsky M."/>
            <person name="Guigo R."/>
            <person name="Alvarado L."/>
            <person name="Berlin A."/>
            <person name="Borenstein D."/>
            <person name="Chen Z."/>
            <person name="Engels R."/>
            <person name="Freedman E."/>
            <person name="Gellesch M."/>
            <person name="Goldberg J."/>
            <person name="Griggs A."/>
            <person name="Gujja S."/>
            <person name="Heiman D."/>
            <person name="Hepburn T."/>
            <person name="Howarth C."/>
            <person name="Jen D."/>
            <person name="Larson L."/>
            <person name="Lewis B."/>
            <person name="Mehta T."/>
            <person name="Park D."/>
            <person name="Pearson M."/>
            <person name="Roberts A."/>
            <person name="Saif S."/>
            <person name="Shenoy N."/>
            <person name="Sisk P."/>
            <person name="Stolte C."/>
            <person name="Sykes S."/>
            <person name="Walk T."/>
            <person name="White J."/>
            <person name="Yandava C."/>
            <person name="Burger G."/>
            <person name="Gray M.W."/>
            <person name="Holland P.W.H."/>
            <person name="King N."/>
            <person name="Lang F.B.F."/>
            <person name="Roger A.J."/>
            <person name="Ruiz-Trillo I."/>
            <person name="Lander E."/>
            <person name="Nusbaum C."/>
        </authorList>
    </citation>
    <scope>NUCLEOTIDE SEQUENCE [LARGE SCALE GENOMIC DNA]</scope>
    <source>
        <strain evidence="3">ATCC 38327</strain>
    </source>
</reference>
<dbReference type="VEuPathDB" id="FungiDB:AMAG_03028"/>
<feature type="compositionally biased region" description="Acidic residues" evidence="1">
    <location>
        <begin position="82"/>
        <end position="96"/>
    </location>
</feature>
<evidence type="ECO:0000256" key="1">
    <source>
        <dbReference type="SAM" id="MobiDB-lite"/>
    </source>
</evidence>